<feature type="domain" description="C2H2-type" evidence="13">
    <location>
        <begin position="613"/>
        <end position="640"/>
    </location>
</feature>
<evidence type="ECO:0000256" key="3">
    <source>
        <dbReference type="ARBA" id="ARBA00006991"/>
    </source>
</evidence>
<feature type="domain" description="C2H2-type" evidence="13">
    <location>
        <begin position="378"/>
        <end position="405"/>
    </location>
</feature>
<feature type="domain" description="C2H2-type" evidence="13">
    <location>
        <begin position="554"/>
        <end position="577"/>
    </location>
</feature>
<feature type="domain" description="C2H2-type" evidence="13">
    <location>
        <begin position="463"/>
        <end position="490"/>
    </location>
</feature>
<sequence>DVCRKASKTETKQHKFTHSGEKSFPCEVCGRKFVRKRNADLCKHSKKREKKLITQQTQHVCKVCNELFKSKKKLIIHKRQVHNLSAAEIWPCLICDNVFDLKEDLYNHLTVHSRKDNEPLECQECHEKFGTPSDLRKHLFQHSQNFECEMCEKKFFKAESFRQHQKFHKEQVTCQVCGRVLSSASRLKEHMNVHTGEKPYKCDICHLKLSSRSAVENHKRRTHNSKTNGGNKCYICGEAFKTPFARNTHQLKEHTEEERRLHNIVVKTFTCDICGETIRKEYKVAHLKRHEIKSNSERLCICEICGEEFAGLPGLRFHMANFHTSTQKLEGADHRLPVKKVPKACETTGHVCDICGKEFGCRLYLEYHRVVHFDERPFSCNICSKSFKLKHQLKLHEKTHNGSEPFQCEVCGKKFIYRASFVSHQRTHSVEKPFACHVCGAVFNQEGNMLRHISLVHTNERRFQCDVCDKRFNSRSVLKVHTRIHTGEKPFTCVKHCDVCGKPFKSLYQLDKHRYAVHSTKKYWRCEECGEMFKWKKDVALCTHSNRKVVPKQHKCLFCGAEFSTIARLREHRKTAHEVVQKFPCLICDETFMHSEELRNHLPLHGSQNNELLQCNLCSREFKEVTRLRQHLQRHRNKTHSCQLCGQSGMNIGQLRHHKKLHKQQVSCSVCGRVMNSEASLKEHMNVHTGDKPIDCDVCHMKLPSQSALANHKIRMHNKNNGGNQCYICGKRFRTPFARNSHHYTEHTEEERKQHNVVVKMFTCDICGRTLRLEYKNSHLKQHKSLSERLTVCELCGKGFLRLKQLKMHIIKHHGEEGSSVLTQDEKAILERSLQMEKEIELKHACDICGRKFRFSSTLGYHKKTHTGNWEEKPYKCGICGKGYVSEHTLQLHEGRKCGEEPYRCEVCGKTFKRFLLYQTHLSKHSSLRAFTCPTCGKGFKFYRNMLRHKASVHDGVRKFTCDVCGKSFAAKTVLQTHYRRHTGEKPFTCKRCGRSFSDRSTIYKHNLLHKKRDADSN</sequence>
<feature type="domain" description="C2H2-type" evidence="13">
    <location>
        <begin position="931"/>
        <end position="959"/>
    </location>
</feature>
<dbReference type="GO" id="GO:0005634">
    <property type="term" value="C:nucleus"/>
    <property type="evidence" value="ECO:0007669"/>
    <property type="project" value="UniProtKB-SubCell"/>
</dbReference>
<keyword evidence="7" id="KW-0862">Zinc</keyword>
<dbReference type="FunFam" id="3.30.160.60:FF:000145">
    <property type="entry name" value="Zinc finger protein 574"/>
    <property type="match status" value="1"/>
</dbReference>
<dbReference type="AlphaFoldDB" id="A0A3S1B0Q2"/>
<dbReference type="InterPro" id="IPR036236">
    <property type="entry name" value="Znf_C2H2_sf"/>
</dbReference>
<feature type="domain" description="C2H2-type" evidence="13">
    <location>
        <begin position="120"/>
        <end position="147"/>
    </location>
</feature>
<dbReference type="PANTHER" id="PTHR24376">
    <property type="entry name" value="ZINC FINGER PROTEIN"/>
    <property type="match status" value="1"/>
</dbReference>
<evidence type="ECO:0000313" key="15">
    <source>
        <dbReference type="Proteomes" id="UP000271974"/>
    </source>
</evidence>
<dbReference type="InterPro" id="IPR013087">
    <property type="entry name" value="Znf_C2H2_type"/>
</dbReference>
<evidence type="ECO:0000313" key="14">
    <source>
        <dbReference type="EMBL" id="RUS77117.1"/>
    </source>
</evidence>
<comment type="caution">
    <text evidence="14">The sequence shown here is derived from an EMBL/GenBank/DDBJ whole genome shotgun (WGS) entry which is preliminary data.</text>
</comment>
<feature type="domain" description="C2H2-type" evidence="13">
    <location>
        <begin position="200"/>
        <end position="228"/>
    </location>
</feature>
<dbReference type="FunFam" id="3.30.160.60:FF:000193">
    <property type="entry name" value="Zinc finger protein 300"/>
    <property type="match status" value="1"/>
</dbReference>
<dbReference type="FunFam" id="3.30.160.60:FF:000097">
    <property type="entry name" value="Zinc finger protein"/>
    <property type="match status" value="1"/>
</dbReference>
<dbReference type="GO" id="GO:0003690">
    <property type="term" value="F:double-stranded DNA binding"/>
    <property type="evidence" value="ECO:0007669"/>
    <property type="project" value="UniProtKB-ARBA"/>
</dbReference>
<keyword evidence="6 12" id="KW-0863">Zinc-finger</keyword>
<keyword evidence="9" id="KW-0238">DNA-binding</keyword>
<feature type="domain" description="C2H2-type" evidence="13">
    <location>
        <begin position="350"/>
        <end position="377"/>
    </location>
</feature>
<feature type="domain" description="C2H2-type" evidence="13">
    <location>
        <begin position="434"/>
        <end position="462"/>
    </location>
</feature>
<keyword evidence="5" id="KW-0677">Repeat</keyword>
<organism evidence="14 15">
    <name type="scientific">Elysia chlorotica</name>
    <name type="common">Eastern emerald elysia</name>
    <name type="synonym">Sea slug</name>
    <dbReference type="NCBI Taxonomy" id="188477"/>
    <lineage>
        <taxon>Eukaryota</taxon>
        <taxon>Metazoa</taxon>
        <taxon>Spiralia</taxon>
        <taxon>Lophotrochozoa</taxon>
        <taxon>Mollusca</taxon>
        <taxon>Gastropoda</taxon>
        <taxon>Heterobranchia</taxon>
        <taxon>Euthyneura</taxon>
        <taxon>Panpulmonata</taxon>
        <taxon>Sacoglossa</taxon>
        <taxon>Placobranchoidea</taxon>
        <taxon>Plakobranchidae</taxon>
        <taxon>Elysia</taxon>
    </lineage>
</organism>
<dbReference type="Proteomes" id="UP000271974">
    <property type="component" value="Unassembled WGS sequence"/>
</dbReference>
<evidence type="ECO:0000256" key="8">
    <source>
        <dbReference type="ARBA" id="ARBA00023015"/>
    </source>
</evidence>
<dbReference type="PROSITE" id="PS00028">
    <property type="entry name" value="ZINC_FINGER_C2H2_1"/>
    <property type="match status" value="26"/>
</dbReference>
<evidence type="ECO:0000256" key="5">
    <source>
        <dbReference type="ARBA" id="ARBA00022737"/>
    </source>
</evidence>
<accession>A0A3S1B0Q2</accession>
<dbReference type="Pfam" id="PF12874">
    <property type="entry name" value="zf-met"/>
    <property type="match status" value="1"/>
</dbReference>
<comment type="function">
    <text evidence="1">May be involved in transcriptional regulation.</text>
</comment>
<keyword evidence="11" id="KW-0539">Nucleus</keyword>
<comment type="similarity">
    <text evidence="3">Belongs to the krueppel C2H2-type zinc-finger protein family.</text>
</comment>
<evidence type="ECO:0000256" key="1">
    <source>
        <dbReference type="ARBA" id="ARBA00003767"/>
    </source>
</evidence>
<evidence type="ECO:0000256" key="7">
    <source>
        <dbReference type="ARBA" id="ARBA00022833"/>
    </source>
</evidence>
<dbReference type="FunFam" id="3.30.160.60:FF:001949">
    <property type="entry name" value="zinc finger protein 62 homolog isoform X2"/>
    <property type="match status" value="1"/>
</dbReference>
<dbReference type="PANTHER" id="PTHR24376:SF235">
    <property type="entry name" value="C2H2-TYPE DOMAIN-CONTAINING PROTEIN"/>
    <property type="match status" value="1"/>
</dbReference>
<evidence type="ECO:0000256" key="11">
    <source>
        <dbReference type="ARBA" id="ARBA00023242"/>
    </source>
</evidence>
<dbReference type="Pfam" id="PF00096">
    <property type="entry name" value="zf-C2H2"/>
    <property type="match status" value="9"/>
</dbReference>
<feature type="domain" description="C2H2-type" evidence="13">
    <location>
        <begin position="903"/>
        <end position="930"/>
    </location>
</feature>
<name>A0A3S1B0Q2_ELYCH</name>
<keyword evidence="15" id="KW-1185">Reference proteome</keyword>
<proteinExistence type="inferred from homology"/>
<feature type="domain" description="C2H2-type" evidence="13">
    <location>
        <begin position="146"/>
        <end position="173"/>
    </location>
</feature>
<keyword evidence="10" id="KW-0804">Transcription</keyword>
<feature type="domain" description="C2H2-type" evidence="13">
    <location>
        <begin position="583"/>
        <end position="610"/>
    </location>
</feature>
<dbReference type="SUPFAM" id="SSF57667">
    <property type="entry name" value="beta-beta-alpha zinc fingers"/>
    <property type="match status" value="16"/>
</dbReference>
<evidence type="ECO:0000256" key="9">
    <source>
        <dbReference type="ARBA" id="ARBA00023125"/>
    </source>
</evidence>
<feature type="domain" description="C2H2-type" evidence="13">
    <location>
        <begin position="844"/>
        <end position="871"/>
    </location>
</feature>
<feature type="domain" description="C2H2-type" evidence="13">
    <location>
        <begin position="300"/>
        <end position="328"/>
    </location>
</feature>
<keyword evidence="4" id="KW-0479">Metal-binding</keyword>
<feature type="domain" description="C2H2-type" evidence="13">
    <location>
        <begin position="666"/>
        <end position="693"/>
    </location>
</feature>
<dbReference type="OrthoDB" id="6129840at2759"/>
<dbReference type="Gene3D" id="3.30.160.60">
    <property type="entry name" value="Classic Zinc Finger"/>
    <property type="match status" value="21"/>
</dbReference>
<feature type="domain" description="C2H2-type" evidence="13">
    <location>
        <begin position="791"/>
        <end position="818"/>
    </location>
</feature>
<feature type="domain" description="C2H2-type" evidence="13">
    <location>
        <begin position="960"/>
        <end position="987"/>
    </location>
</feature>
<feature type="non-terminal residue" evidence="14">
    <location>
        <position position="1018"/>
    </location>
</feature>
<feature type="domain" description="C2H2-type" evidence="13">
    <location>
        <begin position="172"/>
        <end position="199"/>
    </location>
</feature>
<feature type="non-terminal residue" evidence="14">
    <location>
        <position position="1"/>
    </location>
</feature>
<dbReference type="FunFam" id="3.30.160.60:FF:001370">
    <property type="entry name" value="Zinc finger protein"/>
    <property type="match status" value="1"/>
</dbReference>
<evidence type="ECO:0000256" key="10">
    <source>
        <dbReference type="ARBA" id="ARBA00023163"/>
    </source>
</evidence>
<reference evidence="14 15" key="1">
    <citation type="submission" date="2019-01" db="EMBL/GenBank/DDBJ databases">
        <title>A draft genome assembly of the solar-powered sea slug Elysia chlorotica.</title>
        <authorList>
            <person name="Cai H."/>
            <person name="Li Q."/>
            <person name="Fang X."/>
            <person name="Li J."/>
            <person name="Curtis N.E."/>
            <person name="Altenburger A."/>
            <person name="Shibata T."/>
            <person name="Feng M."/>
            <person name="Maeda T."/>
            <person name="Schwartz J.A."/>
            <person name="Shigenobu S."/>
            <person name="Lundholm N."/>
            <person name="Nishiyama T."/>
            <person name="Yang H."/>
            <person name="Hasebe M."/>
            <person name="Li S."/>
            <person name="Pierce S.K."/>
            <person name="Wang J."/>
        </authorList>
    </citation>
    <scope>NUCLEOTIDE SEQUENCE [LARGE SCALE GENOMIC DNA]</scope>
    <source>
        <strain evidence="14">EC2010</strain>
        <tissue evidence="14">Whole organism of an adult</tissue>
    </source>
</reference>
<feature type="domain" description="C2H2-type" evidence="13">
    <location>
        <begin position="90"/>
        <end position="117"/>
    </location>
</feature>
<dbReference type="SMART" id="SM00355">
    <property type="entry name" value="ZnF_C2H2"/>
    <property type="match status" value="30"/>
</dbReference>
<dbReference type="GO" id="GO:0008270">
    <property type="term" value="F:zinc ion binding"/>
    <property type="evidence" value="ECO:0007669"/>
    <property type="project" value="UniProtKB-KW"/>
</dbReference>
<dbReference type="PROSITE" id="PS50157">
    <property type="entry name" value="ZINC_FINGER_C2H2_2"/>
    <property type="match status" value="27"/>
</dbReference>
<evidence type="ECO:0000256" key="2">
    <source>
        <dbReference type="ARBA" id="ARBA00004123"/>
    </source>
</evidence>
<feature type="domain" description="C2H2-type" evidence="13">
    <location>
        <begin position="231"/>
        <end position="259"/>
    </location>
</feature>
<feature type="domain" description="C2H2-type" evidence="13">
    <location>
        <begin position="640"/>
        <end position="667"/>
    </location>
</feature>
<feature type="domain" description="C2H2-type" evidence="13">
    <location>
        <begin position="724"/>
        <end position="752"/>
    </location>
</feature>
<evidence type="ECO:0000256" key="4">
    <source>
        <dbReference type="ARBA" id="ARBA00022723"/>
    </source>
</evidence>
<feature type="domain" description="C2H2-type" evidence="13">
    <location>
        <begin position="495"/>
        <end position="523"/>
    </location>
</feature>
<feature type="domain" description="C2H2-type" evidence="13">
    <location>
        <begin position="406"/>
        <end position="433"/>
    </location>
</feature>
<gene>
    <name evidence="14" type="ORF">EGW08_015133</name>
</gene>
<comment type="subcellular location">
    <subcellularLocation>
        <location evidence="2">Nucleus</location>
    </subcellularLocation>
</comment>
<keyword evidence="8" id="KW-0805">Transcription regulation</keyword>
<dbReference type="STRING" id="188477.A0A3S1B0Q2"/>
<evidence type="ECO:0000256" key="6">
    <source>
        <dbReference type="ARBA" id="ARBA00022771"/>
    </source>
</evidence>
<feature type="domain" description="C2H2-type" evidence="13">
    <location>
        <begin position="875"/>
        <end position="902"/>
    </location>
</feature>
<feature type="domain" description="C2H2-type" evidence="13">
    <location>
        <begin position="988"/>
        <end position="1015"/>
    </location>
</feature>
<protein>
    <recommendedName>
        <fullName evidence="13">C2H2-type domain-containing protein</fullName>
    </recommendedName>
</protein>
<dbReference type="EMBL" id="RQTK01000609">
    <property type="protein sequence ID" value="RUS77117.1"/>
    <property type="molecule type" value="Genomic_DNA"/>
</dbReference>
<evidence type="ECO:0000256" key="12">
    <source>
        <dbReference type="PROSITE-ProRule" id="PRU00042"/>
    </source>
</evidence>
<dbReference type="Pfam" id="PF13912">
    <property type="entry name" value="zf-C2H2_6"/>
    <property type="match status" value="3"/>
</dbReference>
<evidence type="ECO:0000259" key="13">
    <source>
        <dbReference type="PROSITE" id="PS50157"/>
    </source>
</evidence>
<feature type="domain" description="C2H2-type" evidence="13">
    <location>
        <begin position="59"/>
        <end position="87"/>
    </location>
</feature>